<evidence type="ECO:0000256" key="2">
    <source>
        <dbReference type="SAM" id="SignalP"/>
    </source>
</evidence>
<proteinExistence type="predicted"/>
<evidence type="ECO:0000256" key="1">
    <source>
        <dbReference type="SAM" id="MobiDB-lite"/>
    </source>
</evidence>
<dbReference type="GO" id="GO:0016251">
    <property type="term" value="F:RNA polymerase II general transcription initiation factor activity"/>
    <property type="evidence" value="ECO:0007669"/>
    <property type="project" value="InterPro"/>
</dbReference>
<dbReference type="GO" id="GO:0017025">
    <property type="term" value="F:TBP-class protein binding"/>
    <property type="evidence" value="ECO:0007669"/>
    <property type="project" value="InterPro"/>
</dbReference>
<dbReference type="GO" id="GO:0005669">
    <property type="term" value="C:transcription factor TFIID complex"/>
    <property type="evidence" value="ECO:0007669"/>
    <property type="project" value="InterPro"/>
</dbReference>
<dbReference type="GO" id="GO:0051123">
    <property type="term" value="P:RNA polymerase II preinitiation complex assembly"/>
    <property type="evidence" value="ECO:0007669"/>
    <property type="project" value="TreeGrafter"/>
</dbReference>
<feature type="compositionally biased region" description="Acidic residues" evidence="1">
    <location>
        <begin position="61"/>
        <end position="70"/>
    </location>
</feature>
<reference evidence="3" key="1">
    <citation type="journal article" date="2023" name="Mol. Ecol. Resour.">
        <title>Chromosome-level genome assembly of a triploid poplar Populus alba 'Berolinensis'.</title>
        <authorList>
            <person name="Chen S."/>
            <person name="Yu Y."/>
            <person name="Wang X."/>
            <person name="Wang S."/>
            <person name="Zhang T."/>
            <person name="Zhou Y."/>
            <person name="He R."/>
            <person name="Meng N."/>
            <person name="Wang Y."/>
            <person name="Liu W."/>
            <person name="Liu Z."/>
            <person name="Liu J."/>
            <person name="Guo Q."/>
            <person name="Huang H."/>
            <person name="Sederoff R.R."/>
            <person name="Wang G."/>
            <person name="Qu G."/>
            <person name="Chen S."/>
        </authorList>
    </citation>
    <scope>NUCLEOTIDE SEQUENCE</scope>
    <source>
        <strain evidence="3">SC-2020</strain>
    </source>
</reference>
<feature type="compositionally biased region" description="Acidic residues" evidence="1">
    <location>
        <begin position="104"/>
        <end position="117"/>
    </location>
</feature>
<keyword evidence="4" id="KW-1185">Reference proteome</keyword>
<feature type="chain" id="PRO_5042237657" evidence="2">
    <location>
        <begin position="20"/>
        <end position="200"/>
    </location>
</feature>
<keyword evidence="2" id="KW-0732">Signal</keyword>
<dbReference type="GO" id="GO:0004402">
    <property type="term" value="F:histone acetyltransferase activity"/>
    <property type="evidence" value="ECO:0007669"/>
    <property type="project" value="InterPro"/>
</dbReference>
<feature type="region of interest" description="Disordered" evidence="1">
    <location>
        <begin position="96"/>
        <end position="119"/>
    </location>
</feature>
<feature type="signal peptide" evidence="2">
    <location>
        <begin position="1"/>
        <end position="19"/>
    </location>
</feature>
<dbReference type="Proteomes" id="UP001164929">
    <property type="component" value="Chromosome 17"/>
</dbReference>
<comment type="caution">
    <text evidence="3">The sequence shown here is derived from an EMBL/GenBank/DDBJ whole genome shotgun (WGS) entry which is preliminary data.</text>
</comment>
<feature type="region of interest" description="Disordered" evidence="1">
    <location>
        <begin position="146"/>
        <end position="200"/>
    </location>
</feature>
<name>A0AAD6LDR6_9ROSI</name>
<dbReference type="PANTHER" id="PTHR13900:SF0">
    <property type="entry name" value="TRANSCRIPTION INITIATION FACTOR TFIID SUBUNIT 1"/>
    <property type="match status" value="1"/>
</dbReference>
<evidence type="ECO:0000313" key="4">
    <source>
        <dbReference type="Proteomes" id="UP001164929"/>
    </source>
</evidence>
<dbReference type="InterPro" id="IPR040240">
    <property type="entry name" value="TAF1"/>
</dbReference>
<feature type="region of interest" description="Disordered" evidence="1">
    <location>
        <begin position="40"/>
        <end position="70"/>
    </location>
</feature>
<accession>A0AAD6LDR6</accession>
<gene>
    <name evidence="3" type="ORF">NC653_037166</name>
</gene>
<sequence length="200" mass="21889">MLIILVILMADYLDGGCKGASCRIEPDKLGSSLTEIDLSVKSHQTSNDAAEQDYDAKAEDAVDYEDFDEQYEGPEIQGVSEEDYLLSKKNYILSESSLQPPTSDNEDYDEDVEEELEKEPVVSDKILEFQTASLSGQQDVGVVSGVGVEKSSQDDVELGSMDSESSDAKSEDIHEEEVVSCQRGTLDGKGPQSPHSYFVL</sequence>
<protein>
    <submittedName>
        <fullName evidence="3">Uncharacterized protein</fullName>
    </submittedName>
</protein>
<dbReference type="PANTHER" id="PTHR13900">
    <property type="entry name" value="TRANSCRIPTION INITIATION FACTOR TFIID"/>
    <property type="match status" value="1"/>
</dbReference>
<organism evidence="3 4">
    <name type="scientific">Populus alba x Populus x berolinensis</name>
    <dbReference type="NCBI Taxonomy" id="444605"/>
    <lineage>
        <taxon>Eukaryota</taxon>
        <taxon>Viridiplantae</taxon>
        <taxon>Streptophyta</taxon>
        <taxon>Embryophyta</taxon>
        <taxon>Tracheophyta</taxon>
        <taxon>Spermatophyta</taxon>
        <taxon>Magnoliopsida</taxon>
        <taxon>eudicotyledons</taxon>
        <taxon>Gunneridae</taxon>
        <taxon>Pentapetalae</taxon>
        <taxon>rosids</taxon>
        <taxon>fabids</taxon>
        <taxon>Malpighiales</taxon>
        <taxon>Salicaceae</taxon>
        <taxon>Saliceae</taxon>
        <taxon>Populus</taxon>
    </lineage>
</organism>
<dbReference type="AlphaFoldDB" id="A0AAD6LDR6"/>
<evidence type="ECO:0000313" key="3">
    <source>
        <dbReference type="EMBL" id="KAJ6958823.1"/>
    </source>
</evidence>
<dbReference type="EMBL" id="JAQIZT010000017">
    <property type="protein sequence ID" value="KAJ6958823.1"/>
    <property type="molecule type" value="Genomic_DNA"/>
</dbReference>